<gene>
    <name evidence="1" type="ORF">H0E87_025487</name>
</gene>
<sequence>MVALRCYYNHCSLCREEKDAAGGANYGRSENPLCLGRCASRAVPVKTMPLLKLETAAFWCRTQRRT</sequence>
<organism evidence="1 2">
    <name type="scientific">Populus deltoides</name>
    <name type="common">Eastern poplar</name>
    <name type="synonym">Eastern cottonwood</name>
    <dbReference type="NCBI Taxonomy" id="3696"/>
    <lineage>
        <taxon>Eukaryota</taxon>
        <taxon>Viridiplantae</taxon>
        <taxon>Streptophyta</taxon>
        <taxon>Embryophyta</taxon>
        <taxon>Tracheophyta</taxon>
        <taxon>Spermatophyta</taxon>
        <taxon>Magnoliopsida</taxon>
        <taxon>eudicotyledons</taxon>
        <taxon>Gunneridae</taxon>
        <taxon>Pentapetalae</taxon>
        <taxon>rosids</taxon>
        <taxon>fabids</taxon>
        <taxon>Malpighiales</taxon>
        <taxon>Salicaceae</taxon>
        <taxon>Saliceae</taxon>
        <taxon>Populus</taxon>
    </lineage>
</organism>
<keyword evidence="2" id="KW-1185">Reference proteome</keyword>
<protein>
    <submittedName>
        <fullName evidence="1">Uncharacterized protein</fullName>
    </submittedName>
</protein>
<evidence type="ECO:0000313" key="1">
    <source>
        <dbReference type="EMBL" id="KAH8486494.1"/>
    </source>
</evidence>
<proteinExistence type="predicted"/>
<reference evidence="1" key="1">
    <citation type="journal article" date="2021" name="J. Hered.">
        <title>Genome Assembly of Salicaceae Populus deltoides (Eastern Cottonwood) I-69 Based on Nanopore Sequencing and Hi-C Technologies.</title>
        <authorList>
            <person name="Bai S."/>
            <person name="Wu H."/>
            <person name="Zhang J."/>
            <person name="Pan Z."/>
            <person name="Zhao W."/>
            <person name="Li Z."/>
            <person name="Tong C."/>
        </authorList>
    </citation>
    <scope>NUCLEOTIDE SEQUENCE</scope>
    <source>
        <tissue evidence="1">Leaf</tissue>
    </source>
</reference>
<evidence type="ECO:0000313" key="2">
    <source>
        <dbReference type="Proteomes" id="UP000807159"/>
    </source>
</evidence>
<dbReference type="Proteomes" id="UP000807159">
    <property type="component" value="Chromosome 15"/>
</dbReference>
<feature type="non-terminal residue" evidence="1">
    <location>
        <position position="66"/>
    </location>
</feature>
<comment type="caution">
    <text evidence="1">The sequence shown here is derived from an EMBL/GenBank/DDBJ whole genome shotgun (WGS) entry which is preliminary data.</text>
</comment>
<dbReference type="EMBL" id="JACEGQ020000015">
    <property type="protein sequence ID" value="KAH8486494.1"/>
    <property type="molecule type" value="Genomic_DNA"/>
</dbReference>
<name>A0A8T2X189_POPDE</name>
<dbReference type="AlphaFoldDB" id="A0A8T2X189"/>
<accession>A0A8T2X189</accession>